<evidence type="ECO:0000256" key="7">
    <source>
        <dbReference type="ARBA" id="ARBA00023186"/>
    </source>
</evidence>
<keyword evidence="10" id="KW-0175">Coiled coil</keyword>
<dbReference type="InterPro" id="IPR008880">
    <property type="entry name" value="Trigger_fac_C"/>
</dbReference>
<evidence type="ECO:0000256" key="3">
    <source>
        <dbReference type="ARBA" id="ARBA00005464"/>
    </source>
</evidence>
<evidence type="ECO:0000256" key="6">
    <source>
        <dbReference type="ARBA" id="ARBA00023110"/>
    </source>
</evidence>
<dbReference type="Pfam" id="PF05698">
    <property type="entry name" value="Trigger_C"/>
    <property type="match status" value="1"/>
</dbReference>
<dbReference type="GO" id="GO:0003755">
    <property type="term" value="F:peptidyl-prolyl cis-trans isomerase activity"/>
    <property type="evidence" value="ECO:0007669"/>
    <property type="project" value="UniProtKB-KW"/>
</dbReference>
<evidence type="ECO:0000256" key="5">
    <source>
        <dbReference type="ARBA" id="ARBA00016902"/>
    </source>
</evidence>
<dbReference type="GO" id="GO:0005737">
    <property type="term" value="C:cytoplasm"/>
    <property type="evidence" value="ECO:0007669"/>
    <property type="project" value="UniProtKB-SubCell"/>
</dbReference>
<feature type="domain" description="Trigger factor C-terminal" evidence="12">
    <location>
        <begin position="248"/>
        <end position="334"/>
    </location>
</feature>
<evidence type="ECO:0000313" key="13">
    <source>
        <dbReference type="EMBL" id="OGC38861.1"/>
    </source>
</evidence>
<evidence type="ECO:0000256" key="2">
    <source>
        <dbReference type="ARBA" id="ARBA00004496"/>
    </source>
</evidence>
<dbReference type="Gene3D" id="1.10.3120.10">
    <property type="entry name" value="Trigger factor, C-terminal domain"/>
    <property type="match status" value="1"/>
</dbReference>
<reference evidence="13 14" key="1">
    <citation type="journal article" date="2016" name="Nat. Commun.">
        <title>Thousands of microbial genomes shed light on interconnected biogeochemical processes in an aquifer system.</title>
        <authorList>
            <person name="Anantharaman K."/>
            <person name="Brown C.T."/>
            <person name="Hug L.A."/>
            <person name="Sharon I."/>
            <person name="Castelle C.J."/>
            <person name="Probst A.J."/>
            <person name="Thomas B.C."/>
            <person name="Singh A."/>
            <person name="Wilkins M.J."/>
            <person name="Karaoz U."/>
            <person name="Brodie E.L."/>
            <person name="Williams K.H."/>
            <person name="Hubbard S.S."/>
            <person name="Banfield J.F."/>
        </authorList>
    </citation>
    <scope>NUCLEOTIDE SEQUENCE [LARGE SCALE GENOMIC DNA]</scope>
</reference>
<evidence type="ECO:0000259" key="12">
    <source>
        <dbReference type="Pfam" id="PF05698"/>
    </source>
</evidence>
<comment type="subcellular location">
    <subcellularLocation>
        <location evidence="2">Cytoplasm</location>
    </subcellularLocation>
</comment>
<evidence type="ECO:0000259" key="11">
    <source>
        <dbReference type="Pfam" id="PF05697"/>
    </source>
</evidence>
<keyword evidence="8" id="KW-0413">Isomerase</keyword>
<dbReference type="EC" id="5.2.1.8" evidence="4"/>
<keyword evidence="6" id="KW-0697">Rotamase</keyword>
<proteinExistence type="inferred from homology"/>
<evidence type="ECO:0000313" key="14">
    <source>
        <dbReference type="Proteomes" id="UP000177025"/>
    </source>
</evidence>
<comment type="catalytic activity">
    <reaction evidence="1">
        <text>[protein]-peptidylproline (omega=180) = [protein]-peptidylproline (omega=0)</text>
        <dbReference type="Rhea" id="RHEA:16237"/>
        <dbReference type="Rhea" id="RHEA-COMP:10747"/>
        <dbReference type="Rhea" id="RHEA-COMP:10748"/>
        <dbReference type="ChEBI" id="CHEBI:83833"/>
        <dbReference type="ChEBI" id="CHEBI:83834"/>
        <dbReference type="EC" id="5.2.1.8"/>
    </reaction>
</comment>
<dbReference type="Pfam" id="PF05697">
    <property type="entry name" value="Trigger_N"/>
    <property type="match status" value="1"/>
</dbReference>
<comment type="caution">
    <text evidence="13">The sequence shown here is derived from an EMBL/GenBank/DDBJ whole genome shotgun (WGS) entry which is preliminary data.</text>
</comment>
<dbReference type="SUPFAM" id="SSF109998">
    <property type="entry name" value="Triger factor/SurA peptide-binding domain-like"/>
    <property type="match status" value="1"/>
</dbReference>
<comment type="similarity">
    <text evidence="3">Belongs to the FKBP-type PPIase family. Tig subfamily.</text>
</comment>
<dbReference type="InterPro" id="IPR037041">
    <property type="entry name" value="Trigger_fac_C_sf"/>
</dbReference>
<organism evidence="13 14">
    <name type="scientific">candidate division WOR-3 bacterium RBG_13_43_14</name>
    <dbReference type="NCBI Taxonomy" id="1802590"/>
    <lineage>
        <taxon>Bacteria</taxon>
        <taxon>Bacteria division WOR-3</taxon>
    </lineage>
</organism>
<feature type="non-terminal residue" evidence="13">
    <location>
        <position position="335"/>
    </location>
</feature>
<dbReference type="AlphaFoldDB" id="A0A1F4U1W2"/>
<evidence type="ECO:0000256" key="4">
    <source>
        <dbReference type="ARBA" id="ARBA00013194"/>
    </source>
</evidence>
<dbReference type="GO" id="GO:0015031">
    <property type="term" value="P:protein transport"/>
    <property type="evidence" value="ECO:0007669"/>
    <property type="project" value="InterPro"/>
</dbReference>
<dbReference type="InterPro" id="IPR005215">
    <property type="entry name" value="Trig_fac"/>
</dbReference>
<dbReference type="Proteomes" id="UP000177025">
    <property type="component" value="Unassembled WGS sequence"/>
</dbReference>
<dbReference type="EMBL" id="MEUM01000163">
    <property type="protein sequence ID" value="OGC38861.1"/>
    <property type="molecule type" value="Genomic_DNA"/>
</dbReference>
<name>A0A1F4U1W2_UNCW3</name>
<dbReference type="InterPro" id="IPR027304">
    <property type="entry name" value="Trigger_fact/SurA_dom_sf"/>
</dbReference>
<evidence type="ECO:0000256" key="8">
    <source>
        <dbReference type="ARBA" id="ARBA00023235"/>
    </source>
</evidence>
<dbReference type="InterPro" id="IPR008881">
    <property type="entry name" value="Trigger_fac_ribosome-bd_bac"/>
</dbReference>
<dbReference type="GO" id="GO:0006457">
    <property type="term" value="P:protein folding"/>
    <property type="evidence" value="ECO:0007669"/>
    <property type="project" value="InterPro"/>
</dbReference>
<dbReference type="InterPro" id="IPR046357">
    <property type="entry name" value="PPIase_dom_sf"/>
</dbReference>
<dbReference type="Gene3D" id="3.30.70.1050">
    <property type="entry name" value="Trigger factor ribosome-binding domain"/>
    <property type="match status" value="1"/>
</dbReference>
<accession>A0A1F4U1W2</accession>
<gene>
    <name evidence="13" type="ORF">A2Y85_03590</name>
</gene>
<dbReference type="Gene3D" id="3.10.50.40">
    <property type="match status" value="1"/>
</dbReference>
<protein>
    <recommendedName>
        <fullName evidence="5">Trigger factor</fullName>
        <ecNumber evidence="4">5.2.1.8</ecNumber>
    </recommendedName>
    <alternativeName>
        <fullName evidence="9">PPIase</fullName>
    </alternativeName>
</protein>
<evidence type="ECO:0000256" key="9">
    <source>
        <dbReference type="ARBA" id="ARBA00029986"/>
    </source>
</evidence>
<dbReference type="InterPro" id="IPR036611">
    <property type="entry name" value="Trigger_fac_ribosome-bd_sf"/>
</dbReference>
<sequence>MEAILQYQIIRNENLEKEMLITISTDELEHGIAEQIDKVKRDINIPGFRKGKVPKSIIRSRFGPKLKAQTLSDAVNEAFHMILAENNWRPASQAEMFDVKQETDLQFHLKFEVMPNIDLADYHDLEVFREENLPDDYLMEQAIKQLKEDHSSVNEVNRPAVVDDFITMELAILENNEIKKNESDIQVKIGDRNLPDELNRALVGVTKNSHKEVTIETSRYRFRVKKTEERSLPVIDDEFARNLKFDNLETLKKELLKQTKKAEEKRIEDEVKESLSNILIERNRFLLPKNLVDKEYKRILERLEQPDSESNRERFQLTAEKRVRLDLILSRIAEL</sequence>
<dbReference type="NCBIfam" id="TIGR00115">
    <property type="entry name" value="tig"/>
    <property type="match status" value="1"/>
</dbReference>
<evidence type="ECO:0000256" key="10">
    <source>
        <dbReference type="SAM" id="Coils"/>
    </source>
</evidence>
<dbReference type="SUPFAM" id="SSF102735">
    <property type="entry name" value="Trigger factor ribosome-binding domain"/>
    <property type="match status" value="1"/>
</dbReference>
<evidence type="ECO:0000256" key="1">
    <source>
        <dbReference type="ARBA" id="ARBA00000971"/>
    </source>
</evidence>
<keyword evidence="7" id="KW-0143">Chaperone</keyword>
<feature type="coiled-coil region" evidence="10">
    <location>
        <begin position="245"/>
        <end position="273"/>
    </location>
</feature>
<feature type="domain" description="Trigger factor ribosome-binding bacterial" evidence="11">
    <location>
        <begin position="7"/>
        <end position="146"/>
    </location>
</feature>